<gene>
    <name evidence="8" type="primary">LOC100377982</name>
</gene>
<reference evidence="8" key="1">
    <citation type="submission" date="2025-08" db="UniProtKB">
        <authorList>
            <consortium name="RefSeq"/>
        </authorList>
    </citation>
    <scope>IDENTIFICATION</scope>
    <source>
        <tissue evidence="8">Testes</tissue>
    </source>
</reference>
<organism evidence="7 8">
    <name type="scientific">Saccoglossus kowalevskii</name>
    <name type="common">Acorn worm</name>
    <dbReference type="NCBI Taxonomy" id="10224"/>
    <lineage>
        <taxon>Eukaryota</taxon>
        <taxon>Metazoa</taxon>
        <taxon>Hemichordata</taxon>
        <taxon>Enteropneusta</taxon>
        <taxon>Harrimaniidae</taxon>
        <taxon>Saccoglossus</taxon>
    </lineage>
</organism>
<evidence type="ECO:0000256" key="3">
    <source>
        <dbReference type="ARBA" id="ARBA00022729"/>
    </source>
</evidence>
<dbReference type="SUPFAM" id="SSF53474">
    <property type="entry name" value="alpha/beta-Hydrolases"/>
    <property type="match status" value="1"/>
</dbReference>
<evidence type="ECO:0000256" key="1">
    <source>
        <dbReference type="ARBA" id="ARBA00011079"/>
    </source>
</evidence>
<keyword evidence="7" id="KW-1185">Reference proteome</keyword>
<dbReference type="PANTHER" id="PTHR11010">
    <property type="entry name" value="PROTEASE S28 PRO-X CARBOXYPEPTIDASE-RELATED"/>
    <property type="match status" value="1"/>
</dbReference>
<evidence type="ECO:0000256" key="2">
    <source>
        <dbReference type="ARBA" id="ARBA00022670"/>
    </source>
</evidence>
<dbReference type="PANTHER" id="PTHR11010:SF11">
    <property type="entry name" value="THYMUS-SPECIFIC SERINE PROTEASE"/>
    <property type="match status" value="1"/>
</dbReference>
<feature type="signal peptide" evidence="6">
    <location>
        <begin position="1"/>
        <end position="19"/>
    </location>
</feature>
<feature type="chain" id="PRO_5045942062" evidence="6">
    <location>
        <begin position="20"/>
        <end position="515"/>
    </location>
</feature>
<protein>
    <submittedName>
        <fullName evidence="8">Thymus-specific serine protease-like</fullName>
    </submittedName>
</protein>
<sequence length="515" mass="58522">MKTLLLVLSFTCVFEISNSILGTHFWKFQEKVGQYKKKRFLKNKLRWQKVFSPNSHLMYSEFEDLYLEQPLDHFDPLVTDIYEQRYWVNPTYWNKENGPVFLFIGGEGALGAYDVEEGEHVDLAKKYGALIFAVEHRFYGASINKDGLKLEYLQYLSSQQALADLASFHRFATSKYNITQSNIWICFGGSYPGSLSAWFRLKYPHLVYGAIASSAPVRVVKNFEGYNQVVAASLADPVVKGSLKCSDNIAAAFKIIDQKIKDKQFDTLKADFKSCNNISSYNDTALFLNNLAGIFMGIVQYNNEMPDWNVAAVCQNMTQPASPYDNLVKFTTIYLDGMGQECFDNSYDNFIQELEDTTPTEEGVGVRQWTYQTCSQFGYYQTCDQNTTCLFSPLIDLKSSLEVCTTVFGIHGKIVDKQVDFTNSYYGANHPKGTRIVFVNGSIDPWHALSVLRNESPSQISIYINGTAHCANMKSQQPTDPPSLVEARQKIDAQIGEWLNETKLPNKDMRLYFTV</sequence>
<dbReference type="GeneID" id="100377982"/>
<keyword evidence="3 6" id="KW-0732">Signal</keyword>
<dbReference type="RefSeq" id="XP_002738015.1">
    <property type="nucleotide sequence ID" value="XM_002737969.2"/>
</dbReference>
<dbReference type="InterPro" id="IPR029058">
    <property type="entry name" value="AB_hydrolase_fold"/>
</dbReference>
<keyword evidence="4" id="KW-0378">Hydrolase</keyword>
<comment type="similarity">
    <text evidence="1">Belongs to the peptidase S28 family.</text>
</comment>
<dbReference type="Gene3D" id="1.20.120.980">
    <property type="entry name" value="Serine carboxypeptidase S28, SKS domain"/>
    <property type="match status" value="1"/>
</dbReference>
<dbReference type="Proteomes" id="UP000694865">
    <property type="component" value="Unplaced"/>
</dbReference>
<evidence type="ECO:0000256" key="4">
    <source>
        <dbReference type="ARBA" id="ARBA00022801"/>
    </source>
</evidence>
<keyword evidence="2" id="KW-0645">Protease</keyword>
<evidence type="ECO:0000313" key="7">
    <source>
        <dbReference type="Proteomes" id="UP000694865"/>
    </source>
</evidence>
<evidence type="ECO:0000313" key="8">
    <source>
        <dbReference type="RefSeq" id="XP_002738015.1"/>
    </source>
</evidence>
<accession>A0ABM0GV68</accession>
<dbReference type="InterPro" id="IPR008758">
    <property type="entry name" value="Peptidase_S28"/>
</dbReference>
<dbReference type="InterPro" id="IPR042269">
    <property type="entry name" value="Ser_carbopepase_S28_SKS"/>
</dbReference>
<dbReference type="Pfam" id="PF05577">
    <property type="entry name" value="Peptidase_S28"/>
    <property type="match status" value="1"/>
</dbReference>
<keyword evidence="5" id="KW-0325">Glycoprotein</keyword>
<proteinExistence type="inferred from homology"/>
<name>A0ABM0GV68_SACKO</name>
<evidence type="ECO:0000256" key="6">
    <source>
        <dbReference type="SAM" id="SignalP"/>
    </source>
</evidence>
<evidence type="ECO:0000256" key="5">
    <source>
        <dbReference type="ARBA" id="ARBA00023180"/>
    </source>
</evidence>
<dbReference type="Gene3D" id="3.40.50.1820">
    <property type="entry name" value="alpha/beta hydrolase"/>
    <property type="match status" value="1"/>
</dbReference>